<evidence type="ECO:0000256" key="8">
    <source>
        <dbReference type="PROSITE-ProRule" id="PRU00552"/>
    </source>
</evidence>
<dbReference type="InterPro" id="IPR011545">
    <property type="entry name" value="DEAD/DEAH_box_helicase_dom"/>
</dbReference>
<evidence type="ECO:0000313" key="15">
    <source>
        <dbReference type="Proteomes" id="UP001634394"/>
    </source>
</evidence>
<dbReference type="InterPro" id="IPR000629">
    <property type="entry name" value="RNA-helicase_DEAD-box_CS"/>
</dbReference>
<comment type="caution">
    <text evidence="14">The sequence shown here is derived from an EMBL/GenBank/DDBJ whole genome shotgun (WGS) entry which is preliminary data.</text>
</comment>
<dbReference type="Pfam" id="PF00270">
    <property type="entry name" value="DEAD"/>
    <property type="match status" value="1"/>
</dbReference>
<protein>
    <recommendedName>
        <fullName evidence="9">ATP-dependent RNA helicase</fullName>
        <ecNumber evidence="9">3.6.4.13</ecNumber>
    </recommendedName>
</protein>
<evidence type="ECO:0000259" key="12">
    <source>
        <dbReference type="PROSITE" id="PS51194"/>
    </source>
</evidence>
<dbReference type="CDD" id="cd17941">
    <property type="entry name" value="DEADc_DDX10"/>
    <property type="match status" value="1"/>
</dbReference>
<dbReference type="EC" id="3.6.4.13" evidence="9"/>
<feature type="region of interest" description="Disordered" evidence="10">
    <location>
        <begin position="798"/>
        <end position="936"/>
    </location>
</feature>
<keyword evidence="15" id="KW-1185">Reference proteome</keyword>
<keyword evidence="4 9" id="KW-0067">ATP-binding</keyword>
<proteinExistence type="inferred from homology"/>
<feature type="compositionally biased region" description="Basic residues" evidence="10">
    <location>
        <begin position="21"/>
        <end position="30"/>
    </location>
</feature>
<dbReference type="PROSITE" id="PS51194">
    <property type="entry name" value="HELICASE_CTER"/>
    <property type="match status" value="1"/>
</dbReference>
<feature type="compositionally biased region" description="Basic and acidic residues" evidence="10">
    <location>
        <begin position="623"/>
        <end position="639"/>
    </location>
</feature>
<evidence type="ECO:0000256" key="3">
    <source>
        <dbReference type="ARBA" id="ARBA00022806"/>
    </source>
</evidence>
<evidence type="ECO:0000256" key="4">
    <source>
        <dbReference type="ARBA" id="ARBA00022840"/>
    </source>
</evidence>
<comment type="catalytic activity">
    <reaction evidence="7 9">
        <text>ATP + H2O = ADP + phosphate + H(+)</text>
        <dbReference type="Rhea" id="RHEA:13065"/>
        <dbReference type="ChEBI" id="CHEBI:15377"/>
        <dbReference type="ChEBI" id="CHEBI:15378"/>
        <dbReference type="ChEBI" id="CHEBI:30616"/>
        <dbReference type="ChEBI" id="CHEBI:43474"/>
        <dbReference type="ChEBI" id="CHEBI:456216"/>
        <dbReference type="EC" id="3.6.4.13"/>
    </reaction>
</comment>
<dbReference type="CDD" id="cd18787">
    <property type="entry name" value="SF2_C_DEAD"/>
    <property type="match status" value="1"/>
</dbReference>
<comment type="similarity">
    <text evidence="6">Belongs to the DEAD box helicase family. DDX10/DBP4 subfamily.</text>
</comment>
<gene>
    <name evidence="14" type="ORF">ACJMK2_028532</name>
</gene>
<feature type="compositionally biased region" description="Basic and acidic residues" evidence="10">
    <location>
        <begin position="798"/>
        <end position="807"/>
    </location>
</feature>
<dbReference type="Gene3D" id="3.40.50.300">
    <property type="entry name" value="P-loop containing nucleotide triphosphate hydrolases"/>
    <property type="match status" value="2"/>
</dbReference>
<feature type="compositionally biased region" description="Acidic residues" evidence="10">
    <location>
        <begin position="699"/>
        <end position="708"/>
    </location>
</feature>
<dbReference type="SMART" id="SM00487">
    <property type="entry name" value="DEXDc"/>
    <property type="match status" value="1"/>
</dbReference>
<evidence type="ECO:0000256" key="10">
    <source>
        <dbReference type="SAM" id="MobiDB-lite"/>
    </source>
</evidence>
<keyword evidence="5 9" id="KW-0694">RNA-binding</keyword>
<feature type="region of interest" description="Disordered" evidence="10">
    <location>
        <begin position="695"/>
        <end position="716"/>
    </location>
</feature>
<name>A0ABD3X7F4_SINWO</name>
<feature type="domain" description="Helicase C-terminal" evidence="12">
    <location>
        <begin position="279"/>
        <end position="441"/>
    </location>
</feature>
<comment type="function">
    <text evidence="9">RNA helicase.</text>
</comment>
<keyword evidence="2 9" id="KW-0378">Hydrolase</keyword>
<dbReference type="PANTHER" id="PTHR24031">
    <property type="entry name" value="RNA HELICASE"/>
    <property type="match status" value="1"/>
</dbReference>
<dbReference type="InterPro" id="IPR001650">
    <property type="entry name" value="Helicase_C-like"/>
</dbReference>
<dbReference type="PROSITE" id="PS51192">
    <property type="entry name" value="HELICASE_ATP_BIND_1"/>
    <property type="match status" value="1"/>
</dbReference>
<evidence type="ECO:0000256" key="9">
    <source>
        <dbReference type="RuleBase" id="RU365068"/>
    </source>
</evidence>
<dbReference type="GO" id="GO:0005524">
    <property type="term" value="F:ATP binding"/>
    <property type="evidence" value="ECO:0007669"/>
    <property type="project" value="UniProtKB-UniRule"/>
</dbReference>
<keyword evidence="3 9" id="KW-0347">Helicase</keyword>
<dbReference type="SMART" id="SM00490">
    <property type="entry name" value="HELICc"/>
    <property type="match status" value="1"/>
</dbReference>
<feature type="compositionally biased region" description="Acidic residues" evidence="10">
    <location>
        <begin position="910"/>
        <end position="929"/>
    </location>
</feature>
<evidence type="ECO:0000256" key="7">
    <source>
        <dbReference type="ARBA" id="ARBA00047984"/>
    </source>
</evidence>
<feature type="compositionally biased region" description="Acidic residues" evidence="10">
    <location>
        <begin position="613"/>
        <end position="622"/>
    </location>
</feature>
<dbReference type="PROSITE" id="PS00039">
    <property type="entry name" value="DEAD_ATP_HELICASE"/>
    <property type="match status" value="1"/>
</dbReference>
<keyword evidence="1 9" id="KW-0547">Nucleotide-binding</keyword>
<evidence type="ECO:0000313" key="14">
    <source>
        <dbReference type="EMBL" id="KAL3882164.1"/>
    </source>
</evidence>
<feature type="short sequence motif" description="Q motif" evidence="8">
    <location>
        <begin position="61"/>
        <end position="89"/>
    </location>
</feature>
<feature type="region of interest" description="Disordered" evidence="10">
    <location>
        <begin position="1"/>
        <end position="30"/>
    </location>
</feature>
<feature type="compositionally biased region" description="Acidic residues" evidence="10">
    <location>
        <begin position="538"/>
        <end position="552"/>
    </location>
</feature>
<accession>A0ABD3X7F4</accession>
<dbReference type="EMBL" id="JBJQND010000003">
    <property type="protein sequence ID" value="KAL3882164.1"/>
    <property type="molecule type" value="Genomic_DNA"/>
</dbReference>
<dbReference type="Proteomes" id="UP001634394">
    <property type="component" value="Unassembled WGS sequence"/>
</dbReference>
<feature type="compositionally biased region" description="Acidic residues" evidence="10">
    <location>
        <begin position="824"/>
        <end position="840"/>
    </location>
</feature>
<evidence type="ECO:0000259" key="11">
    <source>
        <dbReference type="PROSITE" id="PS51192"/>
    </source>
</evidence>
<evidence type="ECO:0000259" key="13">
    <source>
        <dbReference type="PROSITE" id="PS51195"/>
    </source>
</evidence>
<evidence type="ECO:0000256" key="5">
    <source>
        <dbReference type="ARBA" id="ARBA00022884"/>
    </source>
</evidence>
<feature type="compositionally biased region" description="Acidic residues" evidence="10">
    <location>
        <begin position="862"/>
        <end position="877"/>
    </location>
</feature>
<dbReference type="GO" id="GO:0016787">
    <property type="term" value="F:hydrolase activity"/>
    <property type="evidence" value="ECO:0007669"/>
    <property type="project" value="UniProtKB-KW"/>
</dbReference>
<feature type="domain" description="DEAD-box RNA helicase Q" evidence="13">
    <location>
        <begin position="61"/>
        <end position="89"/>
    </location>
</feature>
<feature type="compositionally biased region" description="Polar residues" evidence="10">
    <location>
        <begin position="1"/>
        <end position="14"/>
    </location>
</feature>
<feature type="compositionally biased region" description="Polar residues" evidence="10">
    <location>
        <begin position="642"/>
        <end position="660"/>
    </location>
</feature>
<comment type="domain">
    <text evidence="9">The Q motif is unique to and characteristic of the DEAD box family of RNA helicases and controls ATP binding and hydrolysis.</text>
</comment>
<dbReference type="InterPro" id="IPR025313">
    <property type="entry name" value="SPB4-like_CTE"/>
</dbReference>
<dbReference type="SUPFAM" id="SSF52540">
    <property type="entry name" value="P-loop containing nucleoside triphosphate hydrolases"/>
    <property type="match status" value="1"/>
</dbReference>
<evidence type="ECO:0000256" key="2">
    <source>
        <dbReference type="ARBA" id="ARBA00022801"/>
    </source>
</evidence>
<dbReference type="FunFam" id="3.40.50.300:FF:001089">
    <property type="entry name" value="RNA helicase"/>
    <property type="match status" value="1"/>
</dbReference>
<reference evidence="14 15" key="1">
    <citation type="submission" date="2024-11" db="EMBL/GenBank/DDBJ databases">
        <title>Chromosome-level genome assembly of the freshwater bivalve Anodonta woodiana.</title>
        <authorList>
            <person name="Chen X."/>
        </authorList>
    </citation>
    <scope>NUCLEOTIDE SEQUENCE [LARGE SCALE GENOMIC DNA]</scope>
    <source>
        <strain evidence="14">MN2024</strain>
        <tissue evidence="14">Gills</tissue>
    </source>
</reference>
<feature type="region of interest" description="Disordered" evidence="10">
    <location>
        <begin position="516"/>
        <end position="681"/>
    </location>
</feature>
<feature type="compositionally biased region" description="Basic and acidic residues" evidence="10">
    <location>
        <begin position="516"/>
        <end position="537"/>
    </location>
</feature>
<dbReference type="SMART" id="SM01178">
    <property type="entry name" value="DUF4217"/>
    <property type="match status" value="1"/>
</dbReference>
<dbReference type="InterPro" id="IPR014014">
    <property type="entry name" value="RNA_helicase_DEAD_Q_motif"/>
</dbReference>
<dbReference type="InterPro" id="IPR027417">
    <property type="entry name" value="P-loop_NTPase"/>
</dbReference>
<dbReference type="AlphaFoldDB" id="A0ABD3X7F4"/>
<dbReference type="PROSITE" id="PS51195">
    <property type="entry name" value="Q_MOTIF"/>
    <property type="match status" value="1"/>
</dbReference>
<evidence type="ECO:0000256" key="6">
    <source>
        <dbReference type="ARBA" id="ARBA00038084"/>
    </source>
</evidence>
<dbReference type="Pfam" id="PF00271">
    <property type="entry name" value="Helicase_C"/>
    <property type="match status" value="1"/>
</dbReference>
<feature type="domain" description="Helicase ATP-binding" evidence="11">
    <location>
        <begin position="92"/>
        <end position="266"/>
    </location>
</feature>
<sequence length="947" mass="107770">MKQTARGRQNNFKKGNTYRGNKGKAQKKQLYQSKKKSWQIIDEEIVSLKARYNQINSAEIKNFTDLPLSKKTLDGLNYAKYETPTDIQREAIGLAIQGNDILGAAKTGSGKTLAFVIPVLERLYQLKWSQLDGLGALIISPTRELAYQIFEVLRKIGRFHDFSAGLVIGGKKLQEESERIHRTNIVICTPGRLLQHMDETACFTADSLKILVLDEADRILDLGFAQTMNAIIENIPSERQTLLFSATQTRSVKDLARLSLKNPMYVSVHENALHSTPTNLEQSYVVCELHEKLSFLWSFIRNHLKSKVLVFLMSCKQVRYVHEAFCRLRPGIPVLALHGGMNQLKRVAVYNQFVWKQHSVLFATDIAARGLDFPAVNWVLQLDCPEDANTYIHRAGRTARYETDGEALLVLLPSEEEAMVEQLKAKKIPIDKIKVNSKKLQSIQPKLEANCAADPSLKEMAQRAFVSYLRSVFLMSNKAIFKALDLNIEEFARSLGLAVAPKVRFLKREQKRIVEKETNKNDTRDSEKETRSKRIHSEEEEIEEEEENEEGVTDDKTGSQFEDSESEPENLWIEQGLAGAKPSQNSPTKFTHKQSVKPFSDSTKRKGSFVQESDSDFSEDASDSDRDNSDMSDLNRDDSDTSDSGHFQEFRTSTKTSGSDTLVGRKAASAQKTGMGTFKFDVDEDEEELLTVKRTNVDIESETDDSQQVEDQQKRDKQKALTKAAIAKKVQKKNLKVNKKVVFDEEGEAIHDKLKTPQASRNIEGDAEAVGGIDIEMARRRMKEEDWVDKQLFREKIKKRHQEERLKKKEKRRAKMQQNREVKEEEEEEDEVVLGGEESEVNPLDFIPDPDEIYGPEKIGDESFEASENSTEDEENQEPQAKKRKISRHEKDSDEGWSVENIDREPVVWESEEEDSDDNEEGDMMEDTGPDLQTDEAIALRLLQGTS</sequence>
<dbReference type="GO" id="GO:0003723">
    <property type="term" value="F:RNA binding"/>
    <property type="evidence" value="ECO:0007669"/>
    <property type="project" value="UniProtKB-UniRule"/>
</dbReference>
<dbReference type="GO" id="GO:0003724">
    <property type="term" value="F:RNA helicase activity"/>
    <property type="evidence" value="ECO:0007669"/>
    <property type="project" value="UniProtKB-EC"/>
</dbReference>
<dbReference type="InterPro" id="IPR014001">
    <property type="entry name" value="Helicase_ATP-bd"/>
</dbReference>
<dbReference type="Pfam" id="PF13959">
    <property type="entry name" value="CTE_SPB4"/>
    <property type="match status" value="1"/>
</dbReference>
<evidence type="ECO:0000256" key="1">
    <source>
        <dbReference type="ARBA" id="ARBA00022741"/>
    </source>
</evidence>
<organism evidence="14 15">
    <name type="scientific">Sinanodonta woodiana</name>
    <name type="common">Chinese pond mussel</name>
    <name type="synonym">Anodonta woodiana</name>
    <dbReference type="NCBI Taxonomy" id="1069815"/>
    <lineage>
        <taxon>Eukaryota</taxon>
        <taxon>Metazoa</taxon>
        <taxon>Spiralia</taxon>
        <taxon>Lophotrochozoa</taxon>
        <taxon>Mollusca</taxon>
        <taxon>Bivalvia</taxon>
        <taxon>Autobranchia</taxon>
        <taxon>Heteroconchia</taxon>
        <taxon>Palaeoheterodonta</taxon>
        <taxon>Unionida</taxon>
        <taxon>Unionoidea</taxon>
        <taxon>Unionidae</taxon>
        <taxon>Unioninae</taxon>
        <taxon>Sinanodonta</taxon>
    </lineage>
</organism>